<reference evidence="1 2" key="1">
    <citation type="submission" date="2024-02" db="EMBL/GenBank/DDBJ databases">
        <title>A draft genome for the cacao thread blight pathogen Marasmius crinis-equi.</title>
        <authorList>
            <person name="Cohen S.P."/>
            <person name="Baruah I.K."/>
            <person name="Amoako-Attah I."/>
            <person name="Bukari Y."/>
            <person name="Meinhardt L.W."/>
            <person name="Bailey B.A."/>
        </authorList>
    </citation>
    <scope>NUCLEOTIDE SEQUENCE [LARGE SCALE GENOMIC DNA]</scope>
    <source>
        <strain evidence="1 2">GH-76</strain>
    </source>
</reference>
<proteinExistence type="predicted"/>
<feature type="non-terminal residue" evidence="1">
    <location>
        <position position="480"/>
    </location>
</feature>
<comment type="caution">
    <text evidence="1">The sequence shown here is derived from an EMBL/GenBank/DDBJ whole genome shotgun (WGS) entry which is preliminary data.</text>
</comment>
<dbReference type="SUPFAM" id="SSF52047">
    <property type="entry name" value="RNI-like"/>
    <property type="match status" value="1"/>
</dbReference>
<name>A0ABR3F298_9AGAR</name>
<dbReference type="EMBL" id="JBAHYK010001171">
    <property type="protein sequence ID" value="KAL0569205.1"/>
    <property type="molecule type" value="Genomic_DNA"/>
</dbReference>
<evidence type="ECO:0008006" key="3">
    <source>
        <dbReference type="Google" id="ProtNLM"/>
    </source>
</evidence>
<sequence length="480" mass="54616">MEESEERLDLRTLVSAEIIQLLRSGHVPSSSEYSYINELSVEAETERRKHIQTMNRLIERIAFLEHQEEVYASIILSPIRKLPTEILSAILAFAVSPSDNSFSVRAGGKNGYKSRAVELGLVCAHWRSVSLLTPQIWANLRIEVYVDDPSLNAPVQMHLERAQSVPLQLDIFVRGPYQDHQLICTSLLQLLLLRLGQWGIVKFVAPAPLCPKSFDSFMQCKEMPMLHDLELVGCTEARNPQSHHLNVKFFKHAHNLKKLRMSACYIDDDFPWTQLHGLGVGTSEGSNTALKALRMCGQGLQRASFHLPGSPIGNYTSFHSSALQRTESPNSYQLYPVLEYIGIMVHARQISPNDNRCGFEAVTDLFRTITCPHLSNLRLVSNVTRKVWIDEHHTGEAEGDEERKKRRHAFWPQKDLFDFFRRSQCSLTSLHLRGLWISESELLELLRVPEVGRCLRELVVHEIEDPAVLGGLLSPRLMEE</sequence>
<keyword evidence="2" id="KW-1185">Reference proteome</keyword>
<evidence type="ECO:0000313" key="1">
    <source>
        <dbReference type="EMBL" id="KAL0569205.1"/>
    </source>
</evidence>
<gene>
    <name evidence="1" type="ORF">V5O48_012770</name>
</gene>
<organism evidence="1 2">
    <name type="scientific">Marasmius crinis-equi</name>
    <dbReference type="NCBI Taxonomy" id="585013"/>
    <lineage>
        <taxon>Eukaryota</taxon>
        <taxon>Fungi</taxon>
        <taxon>Dikarya</taxon>
        <taxon>Basidiomycota</taxon>
        <taxon>Agaricomycotina</taxon>
        <taxon>Agaricomycetes</taxon>
        <taxon>Agaricomycetidae</taxon>
        <taxon>Agaricales</taxon>
        <taxon>Marasmiineae</taxon>
        <taxon>Marasmiaceae</taxon>
        <taxon>Marasmius</taxon>
    </lineage>
</organism>
<protein>
    <recommendedName>
        <fullName evidence="3">F-box domain-containing protein</fullName>
    </recommendedName>
</protein>
<evidence type="ECO:0000313" key="2">
    <source>
        <dbReference type="Proteomes" id="UP001465976"/>
    </source>
</evidence>
<dbReference type="Proteomes" id="UP001465976">
    <property type="component" value="Unassembled WGS sequence"/>
</dbReference>
<accession>A0ABR3F298</accession>